<feature type="domain" description="CYTH" evidence="1">
    <location>
        <begin position="2"/>
        <end position="169"/>
    </location>
</feature>
<comment type="caution">
    <text evidence="2">The sequence shown here is derived from an EMBL/GenBank/DDBJ whole genome shotgun (WGS) entry which is preliminary data.</text>
</comment>
<dbReference type="AlphaFoldDB" id="A0A1F5WPY8"/>
<dbReference type="SMART" id="SM01118">
    <property type="entry name" value="CYTH"/>
    <property type="match status" value="1"/>
</dbReference>
<dbReference type="InterPro" id="IPR008173">
    <property type="entry name" value="Adenylyl_cyclase_CyaB"/>
</dbReference>
<dbReference type="SUPFAM" id="SSF55154">
    <property type="entry name" value="CYTH-like phosphatases"/>
    <property type="match status" value="1"/>
</dbReference>
<dbReference type="PANTHER" id="PTHR21028">
    <property type="entry name" value="SI:CH211-156B7.4"/>
    <property type="match status" value="1"/>
</dbReference>
<dbReference type="Gene3D" id="2.40.320.10">
    <property type="entry name" value="Hypothetical Protein Pfu-838710-001"/>
    <property type="match status" value="1"/>
</dbReference>
<dbReference type="PANTHER" id="PTHR21028:SF2">
    <property type="entry name" value="CYTH DOMAIN-CONTAINING PROTEIN"/>
    <property type="match status" value="1"/>
</dbReference>
<accession>A0A1F5WPY8</accession>
<dbReference type="EMBL" id="MFHI01000037">
    <property type="protein sequence ID" value="OGF77690.1"/>
    <property type="molecule type" value="Genomic_DNA"/>
</dbReference>
<dbReference type="InterPro" id="IPR033469">
    <property type="entry name" value="CYTH-like_dom_sf"/>
</dbReference>
<dbReference type="CDD" id="cd07890">
    <property type="entry name" value="CYTH-like_AC_IV-like"/>
    <property type="match status" value="1"/>
</dbReference>
<evidence type="ECO:0000259" key="1">
    <source>
        <dbReference type="PROSITE" id="PS51707"/>
    </source>
</evidence>
<dbReference type="Proteomes" id="UP000178425">
    <property type="component" value="Unassembled WGS sequence"/>
</dbReference>
<protein>
    <submittedName>
        <fullName evidence="2">Adenylate cyclase</fullName>
    </submittedName>
</protein>
<organism evidence="2 3">
    <name type="scientific">Candidatus Giovannonibacteria bacterium RIFCSPHIGHO2_02_43_13</name>
    <dbReference type="NCBI Taxonomy" id="1798330"/>
    <lineage>
        <taxon>Bacteria</taxon>
        <taxon>Candidatus Giovannoniibacteriota</taxon>
    </lineage>
</organism>
<dbReference type="Pfam" id="PF01928">
    <property type="entry name" value="CYTH"/>
    <property type="match status" value="1"/>
</dbReference>
<reference evidence="2 3" key="1">
    <citation type="journal article" date="2016" name="Nat. Commun.">
        <title>Thousands of microbial genomes shed light on interconnected biogeochemical processes in an aquifer system.</title>
        <authorList>
            <person name="Anantharaman K."/>
            <person name="Brown C.T."/>
            <person name="Hug L.A."/>
            <person name="Sharon I."/>
            <person name="Castelle C.J."/>
            <person name="Probst A.J."/>
            <person name="Thomas B.C."/>
            <person name="Singh A."/>
            <person name="Wilkins M.J."/>
            <person name="Karaoz U."/>
            <person name="Brodie E.L."/>
            <person name="Williams K.H."/>
            <person name="Hubbard S.S."/>
            <person name="Banfield J.F."/>
        </authorList>
    </citation>
    <scope>NUCLEOTIDE SEQUENCE [LARGE SCALE GENOMIC DNA]</scope>
</reference>
<evidence type="ECO:0000313" key="2">
    <source>
        <dbReference type="EMBL" id="OGF77690.1"/>
    </source>
</evidence>
<name>A0A1F5WPY8_9BACT</name>
<dbReference type="PROSITE" id="PS51707">
    <property type="entry name" value="CYTH"/>
    <property type="match status" value="1"/>
</dbReference>
<gene>
    <name evidence="2" type="ORF">A2W54_02895</name>
</gene>
<sequence length="175" mass="20038">MHLNVEIKAKLDSLYRIRNVLKDKNAPHKGIDHQIDTYFNVPCGRMKLREGNIENCLIFYEREAKGCPKESKVILFDNQPGSALKEMLVKSLGMLAVVEKVRGIYFVDNIKFHIDFVYGLGTFVEIEAIDKNGSIGKEKLYKQCLEYIGLFGIRGEDLIEKSYSDLLLEKMETSV</sequence>
<proteinExistence type="predicted"/>
<evidence type="ECO:0000313" key="3">
    <source>
        <dbReference type="Proteomes" id="UP000178425"/>
    </source>
</evidence>
<dbReference type="InterPro" id="IPR023577">
    <property type="entry name" value="CYTH_domain"/>
</dbReference>